<dbReference type="Proteomes" id="UP000077755">
    <property type="component" value="Chromosome 1"/>
</dbReference>
<accession>A0AAF1AKC5</accession>
<reference evidence="2" key="1">
    <citation type="journal article" date="2016" name="Nat. Genet.">
        <title>A high-quality carrot genome assembly provides new insights into carotenoid accumulation and asterid genome evolution.</title>
        <authorList>
            <person name="Iorizzo M."/>
            <person name="Ellison S."/>
            <person name="Senalik D."/>
            <person name="Zeng P."/>
            <person name="Satapoomin P."/>
            <person name="Huang J."/>
            <person name="Bowman M."/>
            <person name="Iovene M."/>
            <person name="Sanseverino W."/>
            <person name="Cavagnaro P."/>
            <person name="Yildiz M."/>
            <person name="Macko-Podgorni A."/>
            <person name="Moranska E."/>
            <person name="Grzebelus E."/>
            <person name="Grzebelus D."/>
            <person name="Ashrafi H."/>
            <person name="Zheng Z."/>
            <person name="Cheng S."/>
            <person name="Spooner D."/>
            <person name="Van Deynze A."/>
            <person name="Simon P."/>
        </authorList>
    </citation>
    <scope>NUCLEOTIDE SEQUENCE</scope>
    <source>
        <tissue evidence="2">Leaf</tissue>
    </source>
</reference>
<proteinExistence type="predicted"/>
<protein>
    <submittedName>
        <fullName evidence="2">Uncharacterized protein</fullName>
    </submittedName>
</protein>
<reference evidence="2" key="2">
    <citation type="submission" date="2022-03" db="EMBL/GenBank/DDBJ databases">
        <title>Draft title - Genomic analysis of global carrot germplasm unveils the trajectory of domestication and the origin of high carotenoid orange carrot.</title>
        <authorList>
            <person name="Iorizzo M."/>
            <person name="Ellison S."/>
            <person name="Senalik D."/>
            <person name="Macko-Podgorni A."/>
            <person name="Grzebelus D."/>
            <person name="Bostan H."/>
            <person name="Rolling W."/>
            <person name="Curaba J."/>
            <person name="Simon P."/>
        </authorList>
    </citation>
    <scope>NUCLEOTIDE SEQUENCE</scope>
    <source>
        <tissue evidence="2">Leaf</tissue>
    </source>
</reference>
<name>A0AAF1AKC5_DAUCS</name>
<evidence type="ECO:0000256" key="1">
    <source>
        <dbReference type="SAM" id="MobiDB-lite"/>
    </source>
</evidence>
<dbReference type="AlphaFoldDB" id="A0AAF1AKC5"/>
<sequence length="60" mass="6698">MGSKIFNVPEAATADSFRSRRPLPKRGQVKSRIAAVVLHSIVSMLSRTSYDHHQSSGKRF</sequence>
<organism evidence="2 3">
    <name type="scientific">Daucus carota subsp. sativus</name>
    <name type="common">Carrot</name>
    <dbReference type="NCBI Taxonomy" id="79200"/>
    <lineage>
        <taxon>Eukaryota</taxon>
        <taxon>Viridiplantae</taxon>
        <taxon>Streptophyta</taxon>
        <taxon>Embryophyta</taxon>
        <taxon>Tracheophyta</taxon>
        <taxon>Spermatophyta</taxon>
        <taxon>Magnoliopsida</taxon>
        <taxon>eudicotyledons</taxon>
        <taxon>Gunneridae</taxon>
        <taxon>Pentapetalae</taxon>
        <taxon>asterids</taxon>
        <taxon>campanulids</taxon>
        <taxon>Apiales</taxon>
        <taxon>Apiaceae</taxon>
        <taxon>Apioideae</taxon>
        <taxon>Scandiceae</taxon>
        <taxon>Daucinae</taxon>
        <taxon>Daucus</taxon>
        <taxon>Daucus sect. Daucus</taxon>
    </lineage>
</organism>
<evidence type="ECO:0000313" key="3">
    <source>
        <dbReference type="Proteomes" id="UP000077755"/>
    </source>
</evidence>
<dbReference type="EMBL" id="CP093343">
    <property type="protein sequence ID" value="WOG85813.1"/>
    <property type="molecule type" value="Genomic_DNA"/>
</dbReference>
<gene>
    <name evidence="2" type="ORF">DCAR_0105006</name>
</gene>
<feature type="region of interest" description="Disordered" evidence="1">
    <location>
        <begin position="1"/>
        <end position="27"/>
    </location>
</feature>
<evidence type="ECO:0000313" key="2">
    <source>
        <dbReference type="EMBL" id="WOG85813.1"/>
    </source>
</evidence>
<keyword evidence="3" id="KW-1185">Reference proteome</keyword>